<dbReference type="InterPro" id="IPR036322">
    <property type="entry name" value="WD40_repeat_dom_sf"/>
</dbReference>
<sequence length="336" mass="36292">MARRQPRRSSPNYCEKLNEAIFVRKTAFHAQPNTIQHWQLRDLVASSETINEVFCVNNKSTLRYNTVTQESSVVQDLSYSPTSMTVGHGFLASGGQGGQLDVFNLRSNSSIFSSTVAENVINSLHIGQTRSADLCLLVSNNDCTVKVYDLPGLTHVTSIDFPVAINYSTLSPDGSCMVCVGDCNPVYLYGTQGGFRLINTFSEASDSGMCCAWNASGTAFATASQDGSVCVWEVRMGKLLAKLVAPRACRAVKFSRSAIDLLCYTEHESAVHVVDARTYDAEQVLQMTPALQAPDLSGIAFCPTGTRLYVGLGDAGVVEYSIDSVGRRSFGASSLI</sequence>
<dbReference type="Pfam" id="PF00400">
    <property type="entry name" value="WD40"/>
    <property type="match status" value="1"/>
</dbReference>
<dbReference type="SMART" id="SM00320">
    <property type="entry name" value="WD40"/>
    <property type="match status" value="3"/>
</dbReference>
<protein>
    <recommendedName>
        <fullName evidence="2">DUF2415 domain-containing protein</fullName>
    </recommendedName>
</protein>
<evidence type="ECO:0000259" key="2">
    <source>
        <dbReference type="Pfam" id="PF10313"/>
    </source>
</evidence>
<dbReference type="EMBL" id="HBFA01028627">
    <property type="protein sequence ID" value="CAD8679283.1"/>
    <property type="molecule type" value="Transcribed_RNA"/>
</dbReference>
<gene>
    <name evidence="3" type="ORF">POBO1169_LOCUS14481</name>
</gene>
<feature type="repeat" description="WD" evidence="1">
    <location>
        <begin position="212"/>
        <end position="242"/>
    </location>
</feature>
<reference evidence="3" key="1">
    <citation type="submission" date="2021-01" db="EMBL/GenBank/DDBJ databases">
        <authorList>
            <person name="Corre E."/>
            <person name="Pelletier E."/>
            <person name="Niang G."/>
            <person name="Scheremetjew M."/>
            <person name="Finn R."/>
            <person name="Kale V."/>
            <person name="Holt S."/>
            <person name="Cochrane G."/>
            <person name="Meng A."/>
            <person name="Brown T."/>
            <person name="Cohen L."/>
        </authorList>
    </citation>
    <scope>NUCLEOTIDE SEQUENCE</scope>
    <source>
        <strain evidence="3">CCMP722</strain>
    </source>
</reference>
<dbReference type="PANTHER" id="PTHR43991:SF9">
    <property type="entry name" value="DUF2415 DOMAIN-CONTAINING PROTEIN"/>
    <property type="match status" value="1"/>
</dbReference>
<organism evidence="3">
    <name type="scientific">Pyramimonas obovata</name>
    <dbReference type="NCBI Taxonomy" id="1411642"/>
    <lineage>
        <taxon>Eukaryota</taxon>
        <taxon>Viridiplantae</taxon>
        <taxon>Chlorophyta</taxon>
        <taxon>Pyramimonadophyceae</taxon>
        <taxon>Pyramimonadales</taxon>
        <taxon>Pyramimonadaceae</taxon>
        <taxon>Pyramimonas</taxon>
        <taxon>Pyramimonas incertae sedis</taxon>
    </lineage>
</organism>
<evidence type="ECO:0000256" key="1">
    <source>
        <dbReference type="PROSITE-ProRule" id="PRU00221"/>
    </source>
</evidence>
<accession>A0A7S0RJE0</accession>
<dbReference type="InterPro" id="IPR015943">
    <property type="entry name" value="WD40/YVTN_repeat-like_dom_sf"/>
</dbReference>
<name>A0A7S0RJE0_9CHLO</name>
<dbReference type="InterPro" id="IPR019417">
    <property type="entry name" value="DUF2415"/>
</dbReference>
<proteinExistence type="predicted"/>
<evidence type="ECO:0000313" key="3">
    <source>
        <dbReference type="EMBL" id="CAD8679283.1"/>
    </source>
</evidence>
<dbReference type="SUPFAM" id="SSF50978">
    <property type="entry name" value="WD40 repeat-like"/>
    <property type="match status" value="1"/>
</dbReference>
<dbReference type="PANTHER" id="PTHR43991">
    <property type="entry name" value="WD REPEAT PROTEIN (AFU_ORTHOLOGUE AFUA_8G05640)-RELATED"/>
    <property type="match status" value="1"/>
</dbReference>
<dbReference type="Pfam" id="PF10313">
    <property type="entry name" value="DUF2415"/>
    <property type="match status" value="1"/>
</dbReference>
<dbReference type="Gene3D" id="2.130.10.10">
    <property type="entry name" value="YVTN repeat-like/Quinoprotein amine dehydrogenase"/>
    <property type="match status" value="2"/>
</dbReference>
<dbReference type="PROSITE" id="PS50082">
    <property type="entry name" value="WD_REPEATS_2"/>
    <property type="match status" value="1"/>
</dbReference>
<feature type="domain" description="DUF2415" evidence="2">
    <location>
        <begin position="248"/>
        <end position="285"/>
    </location>
</feature>
<dbReference type="AlphaFoldDB" id="A0A7S0RJE0"/>
<keyword evidence="1" id="KW-0853">WD repeat</keyword>
<dbReference type="InterPro" id="IPR001680">
    <property type="entry name" value="WD40_rpt"/>
</dbReference>